<gene>
    <name evidence="2" type="ORF">HMPREF0971_01788</name>
</gene>
<dbReference type="HOGENOM" id="CLU_3028538_0_0_10"/>
<proteinExistence type="predicted"/>
<evidence type="ECO:0000313" key="3">
    <source>
        <dbReference type="Proteomes" id="UP000004079"/>
    </source>
</evidence>
<organism evidence="2 3">
    <name type="scientific">Segatella oris F0302</name>
    <dbReference type="NCBI Taxonomy" id="649760"/>
    <lineage>
        <taxon>Bacteria</taxon>
        <taxon>Pseudomonadati</taxon>
        <taxon>Bacteroidota</taxon>
        <taxon>Bacteroidia</taxon>
        <taxon>Bacteroidales</taxon>
        <taxon>Prevotellaceae</taxon>
        <taxon>Segatella</taxon>
    </lineage>
</organism>
<feature type="transmembrane region" description="Helical" evidence="1">
    <location>
        <begin position="25"/>
        <end position="45"/>
    </location>
</feature>
<sequence>MQRYAFRFRLTIPINKQFTAAPHTLFYYSVFGISAGCLFETMLFFQPKDPIFLVE</sequence>
<protein>
    <submittedName>
        <fullName evidence="2">Uncharacterized protein</fullName>
    </submittedName>
</protein>
<keyword evidence="1" id="KW-1133">Transmembrane helix</keyword>
<dbReference type="EMBL" id="ACUZ02000031">
    <property type="protein sequence ID" value="EFB32039.1"/>
    <property type="molecule type" value="Genomic_DNA"/>
</dbReference>
<evidence type="ECO:0000256" key="1">
    <source>
        <dbReference type="SAM" id="Phobius"/>
    </source>
</evidence>
<comment type="caution">
    <text evidence="2">The sequence shown here is derived from an EMBL/GenBank/DDBJ whole genome shotgun (WGS) entry which is preliminary data.</text>
</comment>
<dbReference type="Proteomes" id="UP000004079">
    <property type="component" value="Unassembled WGS sequence"/>
</dbReference>
<dbReference type="STRING" id="649760.HMPREF0971_01788"/>
<reference evidence="2 3" key="1">
    <citation type="submission" date="2009-11" db="EMBL/GenBank/DDBJ databases">
        <authorList>
            <person name="Weinstock G."/>
            <person name="Sodergren E."/>
            <person name="Clifton S."/>
            <person name="Fulton L."/>
            <person name="Fulton B."/>
            <person name="Courtney L."/>
            <person name="Fronick C."/>
            <person name="Harrison M."/>
            <person name="Strong C."/>
            <person name="Farmer C."/>
            <person name="Delahaunty K."/>
            <person name="Markovic C."/>
            <person name="Hall O."/>
            <person name="Minx P."/>
            <person name="Tomlinson C."/>
            <person name="Mitreva M."/>
            <person name="Nelson J."/>
            <person name="Hou S."/>
            <person name="Wollam A."/>
            <person name="Pepin K.H."/>
            <person name="Johnson M."/>
            <person name="Bhonagiri V."/>
            <person name="Nash W.E."/>
            <person name="Warren W."/>
            <person name="Chinwalla A."/>
            <person name="Mardis E.R."/>
            <person name="Wilson R.K."/>
        </authorList>
    </citation>
    <scope>NUCLEOTIDE SEQUENCE [LARGE SCALE GENOMIC DNA]</scope>
    <source>
        <strain evidence="2 3">F0302</strain>
    </source>
</reference>
<keyword evidence="1" id="KW-0472">Membrane</keyword>
<accession>D1QS32</accession>
<name>D1QS32_9BACT</name>
<keyword evidence="1" id="KW-0812">Transmembrane</keyword>
<evidence type="ECO:0000313" key="2">
    <source>
        <dbReference type="EMBL" id="EFB32039.1"/>
    </source>
</evidence>
<dbReference type="AlphaFoldDB" id="D1QS32"/>